<evidence type="ECO:0000313" key="2">
    <source>
        <dbReference type="Ensembl" id="ENSCCNP00000019370.1"/>
    </source>
</evidence>
<reference evidence="2" key="1">
    <citation type="submission" date="2023-09" db="UniProtKB">
        <authorList>
            <consortium name="Ensembl"/>
        </authorList>
    </citation>
    <scope>IDENTIFICATION</scope>
</reference>
<proteinExistence type="predicted"/>
<dbReference type="Ensembl" id="ENSCCNT00000025116.1">
    <property type="protein sequence ID" value="ENSCCNP00000019370.1"/>
    <property type="gene ID" value="ENSCCNG00000019487.1"/>
</dbReference>
<dbReference type="AlphaFoldDB" id="A0A8C0X317"/>
<name>A0A8C0X317_CASCN</name>
<accession>A0A8C0X317</accession>
<feature type="region of interest" description="Disordered" evidence="1">
    <location>
        <begin position="41"/>
        <end position="64"/>
    </location>
</feature>
<protein>
    <submittedName>
        <fullName evidence="2">Uncharacterized protein</fullName>
    </submittedName>
</protein>
<organism evidence="2">
    <name type="scientific">Castor canadensis</name>
    <name type="common">American beaver</name>
    <dbReference type="NCBI Taxonomy" id="51338"/>
    <lineage>
        <taxon>Eukaryota</taxon>
        <taxon>Metazoa</taxon>
        <taxon>Chordata</taxon>
        <taxon>Craniata</taxon>
        <taxon>Vertebrata</taxon>
        <taxon>Euteleostomi</taxon>
        <taxon>Mammalia</taxon>
        <taxon>Eutheria</taxon>
        <taxon>Euarchontoglires</taxon>
        <taxon>Glires</taxon>
        <taxon>Rodentia</taxon>
        <taxon>Castorimorpha</taxon>
        <taxon>Castoridae</taxon>
        <taxon>Castor</taxon>
    </lineage>
</organism>
<feature type="region of interest" description="Disordered" evidence="1">
    <location>
        <begin position="1"/>
        <end position="21"/>
    </location>
</feature>
<evidence type="ECO:0000256" key="1">
    <source>
        <dbReference type="SAM" id="MobiDB-lite"/>
    </source>
</evidence>
<sequence>MVLTGEAGLGLPGRGGGHRVEQAVPGMEPGWWEVEMHDGVAPQKHSPQRLQGARAEESWPDSTGGCNSCLRTQTKWKWSRRWCTELAEDGPSRWGGNKKRVRQGLQGRGVVVSRGHTHCQGLETLPVPAPGLVISSGSLVSSGHKIPLCKGRRGPLGFIRSQCPT</sequence>